<proteinExistence type="predicted"/>
<gene>
    <name evidence="5" type="ORF">HF577_15855</name>
</gene>
<feature type="domain" description="FAD-binding" evidence="4">
    <location>
        <begin position="11"/>
        <end position="356"/>
    </location>
</feature>
<dbReference type="PANTHER" id="PTHR43004">
    <property type="entry name" value="TRK SYSTEM POTASSIUM UPTAKE PROTEIN"/>
    <property type="match status" value="1"/>
</dbReference>
<dbReference type="RefSeq" id="WP_169396626.1">
    <property type="nucleotide sequence ID" value="NZ_BAAAJH010000010.1"/>
</dbReference>
<keyword evidence="6" id="KW-1185">Reference proteome</keyword>
<accession>A0ABX1RDT6</accession>
<dbReference type="PANTHER" id="PTHR43004:SF19">
    <property type="entry name" value="BINDING MONOOXYGENASE, PUTATIVE (JCVI)-RELATED"/>
    <property type="match status" value="1"/>
</dbReference>
<dbReference type="SUPFAM" id="SSF51905">
    <property type="entry name" value="FAD/NAD(P)-binding domain"/>
    <property type="match status" value="1"/>
</dbReference>
<protein>
    <submittedName>
        <fullName evidence="5">NAD(P)-binding protein</fullName>
    </submittedName>
</protein>
<dbReference type="Gene3D" id="3.40.30.120">
    <property type="match status" value="1"/>
</dbReference>
<keyword evidence="2" id="KW-0285">Flavoprotein</keyword>
<comment type="caution">
    <text evidence="5">The sequence shown here is derived from an EMBL/GenBank/DDBJ whole genome shotgun (WGS) entry which is preliminary data.</text>
</comment>
<name>A0ABX1RDT6_9PSEU</name>
<evidence type="ECO:0000256" key="2">
    <source>
        <dbReference type="ARBA" id="ARBA00022630"/>
    </source>
</evidence>
<dbReference type="Gene3D" id="3.30.9.10">
    <property type="entry name" value="D-Amino Acid Oxidase, subunit A, domain 2"/>
    <property type="match status" value="1"/>
</dbReference>
<keyword evidence="3" id="KW-0274">FAD</keyword>
<dbReference type="PRINTS" id="PR00420">
    <property type="entry name" value="RNGMNOXGNASE"/>
</dbReference>
<dbReference type="Proteomes" id="UP001296706">
    <property type="component" value="Unassembled WGS sequence"/>
</dbReference>
<dbReference type="InterPro" id="IPR036188">
    <property type="entry name" value="FAD/NAD-bd_sf"/>
</dbReference>
<evidence type="ECO:0000313" key="6">
    <source>
        <dbReference type="Proteomes" id="UP001296706"/>
    </source>
</evidence>
<dbReference type="InterPro" id="IPR050641">
    <property type="entry name" value="RIFMO-like"/>
</dbReference>
<evidence type="ECO:0000256" key="3">
    <source>
        <dbReference type="ARBA" id="ARBA00022827"/>
    </source>
</evidence>
<evidence type="ECO:0000256" key="1">
    <source>
        <dbReference type="ARBA" id="ARBA00001974"/>
    </source>
</evidence>
<dbReference type="Pfam" id="PF01494">
    <property type="entry name" value="FAD_binding_3"/>
    <property type="match status" value="1"/>
</dbReference>
<dbReference type="Pfam" id="PF21274">
    <property type="entry name" value="Rng_hyd_C"/>
    <property type="match status" value="1"/>
</dbReference>
<evidence type="ECO:0000313" key="5">
    <source>
        <dbReference type="EMBL" id="NMH78557.1"/>
    </source>
</evidence>
<reference evidence="5 6" key="1">
    <citation type="submission" date="2020-04" db="EMBL/GenBank/DDBJ databases">
        <authorList>
            <person name="Klaysubun C."/>
            <person name="Duangmal K."/>
            <person name="Lipun K."/>
        </authorList>
    </citation>
    <scope>NUCLEOTIDE SEQUENCE [LARGE SCALE GENOMIC DNA]</scope>
    <source>
        <strain evidence="5 6">JCM 11839</strain>
    </source>
</reference>
<dbReference type="EMBL" id="JAAXKY010000046">
    <property type="protein sequence ID" value="NMH78557.1"/>
    <property type="molecule type" value="Genomic_DNA"/>
</dbReference>
<dbReference type="Gene3D" id="3.50.50.60">
    <property type="entry name" value="FAD/NAD(P)-binding domain"/>
    <property type="match status" value="1"/>
</dbReference>
<evidence type="ECO:0000259" key="4">
    <source>
        <dbReference type="Pfam" id="PF01494"/>
    </source>
</evidence>
<dbReference type="InterPro" id="IPR002938">
    <property type="entry name" value="FAD-bd"/>
</dbReference>
<comment type="cofactor">
    <cofactor evidence="1">
        <name>FAD</name>
        <dbReference type="ChEBI" id="CHEBI:57692"/>
    </cofactor>
</comment>
<organism evidence="5 6">
    <name type="scientific">Pseudonocardia xinjiangensis</name>
    <dbReference type="NCBI Taxonomy" id="75289"/>
    <lineage>
        <taxon>Bacteria</taxon>
        <taxon>Bacillati</taxon>
        <taxon>Actinomycetota</taxon>
        <taxon>Actinomycetes</taxon>
        <taxon>Pseudonocardiales</taxon>
        <taxon>Pseudonocardiaceae</taxon>
        <taxon>Pseudonocardia</taxon>
    </lineage>
</organism>
<sequence length="521" mass="54534">MNVLRTRIRAGVLVVGGGLVGLTAALLLRHHGVDVTLVERHATTSPQPKARRFHTRTMEVFRELGAAELVHDAARDLAGHYHMAAGRTLAEAEQLPLWQPSGPAGEDVEPSPELPCLVAQDVLEPVLRRAALDAGADVRFRTAMTGFTSGADGVVAELHDLASDRHERLQVPLLVAADGARSPVRTALGIGRSGRGAIGGPGVNVYFRADLADVVRGREFNLCQIEHPDAPGALASVDGRARWVFMAAGGETDRDWPALLRAALGVAAPDLDVLSVLAWQPEMLVADRYSAGPVHLAGDAAHVMPPFAASGANTGIADVHNLGWKIAAVLAGTAAPALLDSYDAERRPAGWFAADQSSRRSTDLRSAAPDDALAHPYVLAAGGFQYPSGALVGGPDQGGEIEPVHVFEPAGRVGTRVPHRWLDATRTRSTLDLAGPGWALVVGGDPAPWERCAADSPVPLPVHRVEAGFLPAGCALLLRPDHVVAWRGPDPAQLPDVVRVLLGAPAGAAPPLSAIGTADRA</sequence>